<dbReference type="InterPro" id="IPR001878">
    <property type="entry name" value="Znf_CCHC"/>
</dbReference>
<proteinExistence type="predicted"/>
<evidence type="ECO:0000256" key="1">
    <source>
        <dbReference type="PROSITE-ProRule" id="PRU00047"/>
    </source>
</evidence>
<reference evidence="4" key="1">
    <citation type="journal article" date="2019" name="Sci. Rep.">
        <title>Draft genome of Tanacetum cinerariifolium, the natural source of mosquito coil.</title>
        <authorList>
            <person name="Yamashiro T."/>
            <person name="Shiraishi A."/>
            <person name="Satake H."/>
            <person name="Nakayama K."/>
        </authorList>
    </citation>
    <scope>NUCLEOTIDE SEQUENCE</scope>
</reference>
<dbReference type="AlphaFoldDB" id="A0A699IIE1"/>
<dbReference type="SMART" id="SM00343">
    <property type="entry name" value="ZnF_C2HC"/>
    <property type="match status" value="1"/>
</dbReference>
<dbReference type="InterPro" id="IPR036875">
    <property type="entry name" value="Znf_CCHC_sf"/>
</dbReference>
<dbReference type="GO" id="GO:0003676">
    <property type="term" value="F:nucleic acid binding"/>
    <property type="evidence" value="ECO:0007669"/>
    <property type="project" value="InterPro"/>
</dbReference>
<gene>
    <name evidence="4" type="ORF">Tci_536755</name>
</gene>
<keyword evidence="1" id="KW-0863">Zinc-finger</keyword>
<feature type="domain" description="CCHC-type" evidence="3">
    <location>
        <begin position="315"/>
        <end position="330"/>
    </location>
</feature>
<dbReference type="EMBL" id="BKCJ010305050">
    <property type="protein sequence ID" value="GEZ64782.1"/>
    <property type="molecule type" value="Genomic_DNA"/>
</dbReference>
<dbReference type="Gene3D" id="4.10.60.10">
    <property type="entry name" value="Zinc finger, CCHC-type"/>
    <property type="match status" value="1"/>
</dbReference>
<feature type="compositionally biased region" description="Gly residues" evidence="2">
    <location>
        <begin position="132"/>
        <end position="144"/>
    </location>
</feature>
<sequence length="345" mass="38529">MELVLEQTQQGTSHEVSEYIKKDVEVPGSSRLTRFIAICSYSTDIHKDIKKAQVLVSPAVPAAPALLSMPIDLLPPYKRFGSMERIDTLEREVESLIARLIEEHQGHLAHKIDRSYPCSYVVVYQASGGNSNGNGNGNGNGYDNGNGSHSDKGSGCRRTVHTTQGCTYKEFLNCQPLTLRALKELWDYPDELALLCQNMVLDEEEKVKRYIYGLPNSIKGNVTSAGSLRLQDTIKLANSLMIKEFVFMQQGRLRTREGWRTIQETTICSNHLMKGITYQGPTLLALFGHQTKDCRSPAATNIQRTPVANQWTLNCFECGKHGHYRSECPKLKNKNHRNAAGNGEA</sequence>
<evidence type="ECO:0000259" key="3">
    <source>
        <dbReference type="PROSITE" id="PS50158"/>
    </source>
</evidence>
<evidence type="ECO:0000313" key="4">
    <source>
        <dbReference type="EMBL" id="GEZ64782.1"/>
    </source>
</evidence>
<name>A0A699IIE1_TANCI</name>
<keyword evidence="1" id="KW-0479">Metal-binding</keyword>
<protein>
    <recommendedName>
        <fullName evidence="3">CCHC-type domain-containing protein</fullName>
    </recommendedName>
</protein>
<evidence type="ECO:0000256" key="2">
    <source>
        <dbReference type="SAM" id="MobiDB-lite"/>
    </source>
</evidence>
<dbReference type="SUPFAM" id="SSF57756">
    <property type="entry name" value="Retrovirus zinc finger-like domains"/>
    <property type="match status" value="1"/>
</dbReference>
<dbReference type="PROSITE" id="PS50158">
    <property type="entry name" value="ZF_CCHC"/>
    <property type="match status" value="1"/>
</dbReference>
<keyword evidence="1" id="KW-0862">Zinc</keyword>
<feature type="region of interest" description="Disordered" evidence="2">
    <location>
        <begin position="132"/>
        <end position="156"/>
    </location>
</feature>
<dbReference type="GO" id="GO:0008270">
    <property type="term" value="F:zinc ion binding"/>
    <property type="evidence" value="ECO:0007669"/>
    <property type="project" value="UniProtKB-KW"/>
</dbReference>
<organism evidence="4">
    <name type="scientific">Tanacetum cinerariifolium</name>
    <name type="common">Dalmatian daisy</name>
    <name type="synonym">Chrysanthemum cinerariifolium</name>
    <dbReference type="NCBI Taxonomy" id="118510"/>
    <lineage>
        <taxon>Eukaryota</taxon>
        <taxon>Viridiplantae</taxon>
        <taxon>Streptophyta</taxon>
        <taxon>Embryophyta</taxon>
        <taxon>Tracheophyta</taxon>
        <taxon>Spermatophyta</taxon>
        <taxon>Magnoliopsida</taxon>
        <taxon>eudicotyledons</taxon>
        <taxon>Gunneridae</taxon>
        <taxon>Pentapetalae</taxon>
        <taxon>asterids</taxon>
        <taxon>campanulids</taxon>
        <taxon>Asterales</taxon>
        <taxon>Asteraceae</taxon>
        <taxon>Asteroideae</taxon>
        <taxon>Anthemideae</taxon>
        <taxon>Anthemidinae</taxon>
        <taxon>Tanacetum</taxon>
    </lineage>
</organism>
<accession>A0A699IIE1</accession>
<comment type="caution">
    <text evidence="4">The sequence shown here is derived from an EMBL/GenBank/DDBJ whole genome shotgun (WGS) entry which is preliminary data.</text>
</comment>